<feature type="compositionally biased region" description="Basic and acidic residues" evidence="1">
    <location>
        <begin position="123"/>
        <end position="135"/>
    </location>
</feature>
<keyword evidence="3" id="KW-1185">Reference proteome</keyword>
<evidence type="ECO:0000313" key="2">
    <source>
        <dbReference type="EMBL" id="KAK3259637.1"/>
    </source>
</evidence>
<gene>
    <name evidence="2" type="ORF">CYMTET_31374</name>
</gene>
<comment type="caution">
    <text evidence="2">The sequence shown here is derived from an EMBL/GenBank/DDBJ whole genome shotgun (WGS) entry which is preliminary data.</text>
</comment>
<dbReference type="AlphaFoldDB" id="A0AAE0KSZ0"/>
<organism evidence="2 3">
    <name type="scientific">Cymbomonas tetramitiformis</name>
    <dbReference type="NCBI Taxonomy" id="36881"/>
    <lineage>
        <taxon>Eukaryota</taxon>
        <taxon>Viridiplantae</taxon>
        <taxon>Chlorophyta</taxon>
        <taxon>Pyramimonadophyceae</taxon>
        <taxon>Pyramimonadales</taxon>
        <taxon>Pyramimonadaceae</taxon>
        <taxon>Cymbomonas</taxon>
    </lineage>
</organism>
<evidence type="ECO:0000313" key="3">
    <source>
        <dbReference type="Proteomes" id="UP001190700"/>
    </source>
</evidence>
<evidence type="ECO:0000256" key="1">
    <source>
        <dbReference type="SAM" id="MobiDB-lite"/>
    </source>
</evidence>
<dbReference type="Proteomes" id="UP001190700">
    <property type="component" value="Unassembled WGS sequence"/>
</dbReference>
<sequence>MTRQAADIQEEIKIADSKGKLQAPADAEELCEGDPASPSFTAQDVLQALAQQPQQQQQQHLAQQNEIMAALGKTPVSAQTAEQQIDETHRTVMGAHTLLANRYSMVQLCTSLNGAASARGGQKHREALTRQHGSTESEAGSHGGKGLSVIKAELELAQLLLLLLPRPRGVRALPYMVKILMPASRKEEAYELRHRGERALNCSGLGGMKKGEITWEPLGVMGAQWEPAVYLAVPAARLYALYFVLANKRSWGAKVKITRQAWVVEATVHVEQEEDPVSDPSQAAHQRLADGPGVEFSTSIDRFASEVSAQPPRYCAQWWDPYCEGLDALAYDWRGEANRINSPWGLVDEVADAAGGGCWGHGGGVVLAGPGLVPGVRGDRGREGETQVLHDDGDVEWLLLEEERTRVIAAQQAVEEEALRALTRGDYAPKAKRLREFRGDEGREWLPASDETACLCVASLLPTGEAQRQQRARRKRSEPGCQRGTCTACDTGVDPADWCLVATGGCLPGERVSSSGSDTDLANQWLELALGR</sequence>
<accession>A0AAE0KSZ0</accession>
<name>A0AAE0KSZ0_9CHLO</name>
<proteinExistence type="predicted"/>
<protein>
    <submittedName>
        <fullName evidence="2">Uncharacterized protein</fullName>
    </submittedName>
</protein>
<reference evidence="2 3" key="1">
    <citation type="journal article" date="2015" name="Genome Biol. Evol.">
        <title>Comparative Genomics of a Bacterivorous Green Alga Reveals Evolutionary Causalities and Consequences of Phago-Mixotrophic Mode of Nutrition.</title>
        <authorList>
            <person name="Burns J.A."/>
            <person name="Paasch A."/>
            <person name="Narechania A."/>
            <person name="Kim E."/>
        </authorList>
    </citation>
    <scope>NUCLEOTIDE SEQUENCE [LARGE SCALE GENOMIC DNA]</scope>
    <source>
        <strain evidence="2 3">PLY_AMNH</strain>
    </source>
</reference>
<dbReference type="EMBL" id="LGRX02018590">
    <property type="protein sequence ID" value="KAK3259637.1"/>
    <property type="molecule type" value="Genomic_DNA"/>
</dbReference>
<feature type="region of interest" description="Disordered" evidence="1">
    <location>
        <begin position="117"/>
        <end position="144"/>
    </location>
</feature>